<dbReference type="GO" id="GO:0016787">
    <property type="term" value="F:hydrolase activity"/>
    <property type="evidence" value="ECO:0007669"/>
    <property type="project" value="UniProtKB-KW"/>
</dbReference>
<dbReference type="EMBL" id="CM007894">
    <property type="protein sequence ID" value="OTG25448.1"/>
    <property type="molecule type" value="Genomic_DNA"/>
</dbReference>
<dbReference type="InterPro" id="IPR027417">
    <property type="entry name" value="P-loop_NTPase"/>
</dbReference>
<keyword evidence="2" id="KW-1185">Reference proteome</keyword>
<dbReference type="PANTHER" id="PTHR23264:SF19">
    <property type="entry name" value="CYTOSOLIC FE-S CLUSTER ASSEMBLY FACTOR NUBP2"/>
    <property type="match status" value="1"/>
</dbReference>
<dbReference type="STRING" id="4232.A0A251UQ29"/>
<dbReference type="InParanoid" id="A0A251UQ29"/>
<dbReference type="GO" id="GO:0016226">
    <property type="term" value="P:iron-sulfur cluster assembly"/>
    <property type="evidence" value="ECO:0007669"/>
    <property type="project" value="InterPro"/>
</dbReference>
<keyword evidence="1" id="KW-0378">Hydrolase</keyword>
<keyword evidence="1" id="KW-0067">ATP-binding</keyword>
<accession>A0A251UQ29</accession>
<gene>
    <name evidence="1" type="ORF">HannXRQ_Chr05g0147751</name>
</gene>
<dbReference type="GO" id="GO:0005524">
    <property type="term" value="F:ATP binding"/>
    <property type="evidence" value="ECO:0007669"/>
    <property type="project" value="UniProtKB-KW"/>
</dbReference>
<protein>
    <submittedName>
        <fullName evidence="1">Putative mrp/NBP35 ATP-binding protein, P-loop containing nucleoside triphosphate hydrolase</fullName>
    </submittedName>
</protein>
<sequence length="117" mass="12566">MSGLSQPVSDFKYLKRAKNGGKEPEDVTERVLAVLREKAPKLLGLVAFTEVFDSSGGGAARMCVEKGVPFLGKVPLDPQLCKTAEEGKSCFGRDECWISASAFSALINKLLKNNAMA</sequence>
<keyword evidence="1" id="KW-0547">Nucleotide-binding</keyword>
<dbReference type="Proteomes" id="UP000215914">
    <property type="component" value="Chromosome 5"/>
</dbReference>
<name>A0A251UQ29_HELAN</name>
<dbReference type="PANTHER" id="PTHR23264">
    <property type="entry name" value="NUCLEOTIDE-BINDING PROTEIN NBP35 YEAST -RELATED"/>
    <property type="match status" value="1"/>
</dbReference>
<evidence type="ECO:0000313" key="2">
    <source>
        <dbReference type="Proteomes" id="UP000215914"/>
    </source>
</evidence>
<dbReference type="InterPro" id="IPR019591">
    <property type="entry name" value="Mrp/NBP35_ATP-bd"/>
</dbReference>
<dbReference type="GO" id="GO:0140663">
    <property type="term" value="F:ATP-dependent FeS chaperone activity"/>
    <property type="evidence" value="ECO:0007669"/>
    <property type="project" value="InterPro"/>
</dbReference>
<proteinExistence type="predicted"/>
<dbReference type="OMA" id="GRDECWI"/>
<evidence type="ECO:0000313" key="1">
    <source>
        <dbReference type="EMBL" id="OTG25448.1"/>
    </source>
</evidence>
<dbReference type="AlphaFoldDB" id="A0A251UQ29"/>
<organism evidence="1 2">
    <name type="scientific">Helianthus annuus</name>
    <name type="common">Common sunflower</name>
    <dbReference type="NCBI Taxonomy" id="4232"/>
    <lineage>
        <taxon>Eukaryota</taxon>
        <taxon>Viridiplantae</taxon>
        <taxon>Streptophyta</taxon>
        <taxon>Embryophyta</taxon>
        <taxon>Tracheophyta</taxon>
        <taxon>Spermatophyta</taxon>
        <taxon>Magnoliopsida</taxon>
        <taxon>eudicotyledons</taxon>
        <taxon>Gunneridae</taxon>
        <taxon>Pentapetalae</taxon>
        <taxon>asterids</taxon>
        <taxon>campanulids</taxon>
        <taxon>Asterales</taxon>
        <taxon>Asteraceae</taxon>
        <taxon>Asteroideae</taxon>
        <taxon>Heliantheae alliance</taxon>
        <taxon>Heliantheae</taxon>
        <taxon>Helianthus</taxon>
    </lineage>
</organism>
<reference evidence="2" key="1">
    <citation type="journal article" date="2017" name="Nature">
        <title>The sunflower genome provides insights into oil metabolism, flowering and Asterid evolution.</title>
        <authorList>
            <person name="Badouin H."/>
            <person name="Gouzy J."/>
            <person name="Grassa C.J."/>
            <person name="Murat F."/>
            <person name="Staton S.E."/>
            <person name="Cottret L."/>
            <person name="Lelandais-Briere C."/>
            <person name="Owens G.L."/>
            <person name="Carrere S."/>
            <person name="Mayjonade B."/>
            <person name="Legrand L."/>
            <person name="Gill N."/>
            <person name="Kane N.C."/>
            <person name="Bowers J.E."/>
            <person name="Hubner S."/>
            <person name="Bellec A."/>
            <person name="Berard A."/>
            <person name="Berges H."/>
            <person name="Blanchet N."/>
            <person name="Boniface M.C."/>
            <person name="Brunel D."/>
            <person name="Catrice O."/>
            <person name="Chaidir N."/>
            <person name="Claudel C."/>
            <person name="Donnadieu C."/>
            <person name="Faraut T."/>
            <person name="Fievet G."/>
            <person name="Helmstetter N."/>
            <person name="King M."/>
            <person name="Knapp S.J."/>
            <person name="Lai Z."/>
            <person name="Le Paslier M.C."/>
            <person name="Lippi Y."/>
            <person name="Lorenzon L."/>
            <person name="Mandel J.R."/>
            <person name="Marage G."/>
            <person name="Marchand G."/>
            <person name="Marquand E."/>
            <person name="Bret-Mestries E."/>
            <person name="Morien E."/>
            <person name="Nambeesan S."/>
            <person name="Nguyen T."/>
            <person name="Pegot-Espagnet P."/>
            <person name="Pouilly N."/>
            <person name="Raftis F."/>
            <person name="Sallet E."/>
            <person name="Schiex T."/>
            <person name="Thomas J."/>
            <person name="Vandecasteele C."/>
            <person name="Vares D."/>
            <person name="Vear F."/>
            <person name="Vautrin S."/>
            <person name="Crespi M."/>
            <person name="Mangin B."/>
            <person name="Burke J.M."/>
            <person name="Salse J."/>
            <person name="Munos S."/>
            <person name="Vincourt P."/>
            <person name="Rieseberg L.H."/>
            <person name="Langlade N.B."/>
        </authorList>
    </citation>
    <scope>NUCLEOTIDE SEQUENCE [LARGE SCALE GENOMIC DNA]</scope>
    <source>
        <strain evidence="2">cv. SF193</strain>
    </source>
</reference>
<dbReference type="GO" id="GO:0051536">
    <property type="term" value="F:iron-sulfur cluster binding"/>
    <property type="evidence" value="ECO:0007669"/>
    <property type="project" value="InterPro"/>
</dbReference>
<dbReference type="Gene3D" id="3.40.50.300">
    <property type="entry name" value="P-loop containing nucleotide triphosphate hydrolases"/>
    <property type="match status" value="1"/>
</dbReference>